<dbReference type="Gene3D" id="3.30.160.170">
    <property type="entry name" value="FlaG-like"/>
    <property type="match status" value="1"/>
</dbReference>
<keyword evidence="3" id="KW-1185">Reference proteome</keyword>
<evidence type="ECO:0008006" key="4">
    <source>
        <dbReference type="Google" id="ProtNLM"/>
    </source>
</evidence>
<proteinExistence type="predicted"/>
<evidence type="ECO:0000313" key="2">
    <source>
        <dbReference type="EMBL" id="TQV71289.1"/>
    </source>
</evidence>
<feature type="compositionally biased region" description="Polar residues" evidence="1">
    <location>
        <begin position="1"/>
        <end position="14"/>
    </location>
</feature>
<evidence type="ECO:0000256" key="1">
    <source>
        <dbReference type="SAM" id="MobiDB-lite"/>
    </source>
</evidence>
<dbReference type="InterPro" id="IPR035924">
    <property type="entry name" value="FlaG-like_sf"/>
</dbReference>
<feature type="region of interest" description="Disordered" evidence="1">
    <location>
        <begin position="32"/>
        <end position="66"/>
    </location>
</feature>
<dbReference type="SUPFAM" id="SSF160214">
    <property type="entry name" value="FlaG-like"/>
    <property type="match status" value="1"/>
</dbReference>
<dbReference type="RefSeq" id="WP_142899582.1">
    <property type="nucleotide sequence ID" value="NZ_ML660065.1"/>
</dbReference>
<protein>
    <recommendedName>
        <fullName evidence="4">Flagellar protein FlaG</fullName>
    </recommendedName>
</protein>
<gene>
    <name evidence="2" type="ORF">FKG95_27015</name>
</gene>
<dbReference type="Proteomes" id="UP000315252">
    <property type="component" value="Unassembled WGS sequence"/>
</dbReference>
<dbReference type="OrthoDB" id="8479745at2"/>
<evidence type="ECO:0000313" key="3">
    <source>
        <dbReference type="Proteomes" id="UP000315252"/>
    </source>
</evidence>
<organism evidence="2 3">
    <name type="scientific">Denitrobaculum tricleocarpae</name>
    <dbReference type="NCBI Taxonomy" id="2591009"/>
    <lineage>
        <taxon>Bacteria</taxon>
        <taxon>Pseudomonadati</taxon>
        <taxon>Pseudomonadota</taxon>
        <taxon>Alphaproteobacteria</taxon>
        <taxon>Rhodospirillales</taxon>
        <taxon>Rhodospirillaceae</taxon>
        <taxon>Denitrobaculum</taxon>
    </lineage>
</organism>
<sequence>MVDTSINPTGQKNTAPASVAPAAVPKIAAAQPAAGTADARAESGGASKAAAVADSAAKQPASQPAAPLVSKVSGLATYRDSESGRLVVQIFDQKRGDVILEFPTENMLRAYPTSSSQPAIDRVIETKA</sequence>
<dbReference type="AlphaFoldDB" id="A0A545T257"/>
<name>A0A545T257_9PROT</name>
<dbReference type="EMBL" id="VHSH01000014">
    <property type="protein sequence ID" value="TQV71289.1"/>
    <property type="molecule type" value="Genomic_DNA"/>
</dbReference>
<accession>A0A545T257</accession>
<reference evidence="2 3" key="1">
    <citation type="submission" date="2019-06" db="EMBL/GenBank/DDBJ databases">
        <title>Whole genome sequence for Rhodospirillaceae sp. R148.</title>
        <authorList>
            <person name="Wang G."/>
        </authorList>
    </citation>
    <scope>NUCLEOTIDE SEQUENCE [LARGE SCALE GENOMIC DNA]</scope>
    <source>
        <strain evidence="2 3">R148</strain>
    </source>
</reference>
<feature type="region of interest" description="Disordered" evidence="1">
    <location>
        <begin position="1"/>
        <end position="20"/>
    </location>
</feature>
<comment type="caution">
    <text evidence="2">The sequence shown here is derived from an EMBL/GenBank/DDBJ whole genome shotgun (WGS) entry which is preliminary data.</text>
</comment>